<dbReference type="FunFam" id="2.30.30.30:FF:000003">
    <property type="entry name" value="Elongation factor P"/>
    <property type="match status" value="1"/>
</dbReference>
<evidence type="ECO:0000256" key="4">
    <source>
        <dbReference type="ARBA" id="ARBA00022490"/>
    </source>
</evidence>
<dbReference type="SUPFAM" id="SSF50104">
    <property type="entry name" value="Translation proteins SH3-like domain"/>
    <property type="match status" value="1"/>
</dbReference>
<proteinExistence type="inferred from homology"/>
<dbReference type="EMBL" id="MGAU01000028">
    <property type="protein sequence ID" value="OGK54663.1"/>
    <property type="molecule type" value="Genomic_DNA"/>
</dbReference>
<keyword evidence="5" id="KW-0251">Elongation factor</keyword>
<dbReference type="FunFam" id="2.40.50.140:FF:000004">
    <property type="entry name" value="Elongation factor P"/>
    <property type="match status" value="1"/>
</dbReference>
<dbReference type="InterPro" id="IPR020599">
    <property type="entry name" value="Transl_elong_fac_P/YeiP"/>
</dbReference>
<comment type="pathway">
    <text evidence="2">Protein biosynthesis; polypeptide chain elongation.</text>
</comment>
<accession>A0A1F7JGC1</accession>
<dbReference type="Pfam" id="PF01132">
    <property type="entry name" value="EFP"/>
    <property type="match status" value="1"/>
</dbReference>
<dbReference type="GO" id="GO:0005829">
    <property type="term" value="C:cytosol"/>
    <property type="evidence" value="ECO:0007669"/>
    <property type="project" value="UniProtKB-ARBA"/>
</dbReference>
<organism evidence="9 10">
    <name type="scientific">Candidatus Roizmanbacteria bacterium RIFCSPLOWO2_01_FULL_45_11</name>
    <dbReference type="NCBI Taxonomy" id="1802070"/>
    <lineage>
        <taxon>Bacteria</taxon>
        <taxon>Candidatus Roizmaniibacteriota</taxon>
    </lineage>
</organism>
<dbReference type="PANTHER" id="PTHR30053">
    <property type="entry name" value="ELONGATION FACTOR P"/>
    <property type="match status" value="1"/>
</dbReference>
<dbReference type="NCBIfam" id="NF001810">
    <property type="entry name" value="PRK00529.1"/>
    <property type="match status" value="1"/>
</dbReference>
<protein>
    <recommendedName>
        <fullName evidence="11">Elongation factor P</fullName>
    </recommendedName>
</protein>
<evidence type="ECO:0000256" key="1">
    <source>
        <dbReference type="ARBA" id="ARBA00004496"/>
    </source>
</evidence>
<dbReference type="CDD" id="cd05794">
    <property type="entry name" value="S1_EF-P_repeat_2"/>
    <property type="match status" value="1"/>
</dbReference>
<evidence type="ECO:0000256" key="5">
    <source>
        <dbReference type="ARBA" id="ARBA00022768"/>
    </source>
</evidence>
<feature type="domain" description="Elongation factor P C-terminal" evidence="7">
    <location>
        <begin position="128"/>
        <end position="183"/>
    </location>
</feature>
<sequence length="186" mass="21029">MLEVTSLRNGMYYQEDGSPLQVLQYDHIKMGRGTATIKVKVKNLLTGAIINKSYISGKRMEEADIVEQNATYKYRTSEEFVFVDEDDEEIELDADTVGQTAHYLLKNMRVIIQSYNDAPMAIRLPIKVTYRVKEAPPDARGNSANASYKEIVLENNLHVKAPTFIKEGDEIIVDTRTGEYISRGSS</sequence>
<dbReference type="SMART" id="SM01185">
    <property type="entry name" value="EFP"/>
    <property type="match status" value="1"/>
</dbReference>
<gene>
    <name evidence="9" type="ORF">A3B56_00610</name>
</gene>
<dbReference type="PANTHER" id="PTHR30053:SF14">
    <property type="entry name" value="TRANSLATION ELONGATION FACTOR KOW-LIKE DOMAIN-CONTAINING PROTEIN"/>
    <property type="match status" value="1"/>
</dbReference>
<dbReference type="SUPFAM" id="SSF50249">
    <property type="entry name" value="Nucleic acid-binding proteins"/>
    <property type="match status" value="2"/>
</dbReference>
<evidence type="ECO:0000259" key="8">
    <source>
        <dbReference type="SMART" id="SM01185"/>
    </source>
</evidence>
<dbReference type="GO" id="GO:0043043">
    <property type="term" value="P:peptide biosynthetic process"/>
    <property type="evidence" value="ECO:0007669"/>
    <property type="project" value="InterPro"/>
</dbReference>
<name>A0A1F7JGC1_9BACT</name>
<dbReference type="InterPro" id="IPR015365">
    <property type="entry name" value="Elong-fact-P_C"/>
</dbReference>
<comment type="similarity">
    <text evidence="3">Belongs to the elongation factor P family.</text>
</comment>
<dbReference type="SMART" id="SM00841">
    <property type="entry name" value="Elong-fact-P_C"/>
    <property type="match status" value="1"/>
</dbReference>
<reference evidence="9 10" key="1">
    <citation type="journal article" date="2016" name="Nat. Commun.">
        <title>Thousands of microbial genomes shed light on interconnected biogeochemical processes in an aquifer system.</title>
        <authorList>
            <person name="Anantharaman K."/>
            <person name="Brown C.T."/>
            <person name="Hug L.A."/>
            <person name="Sharon I."/>
            <person name="Castelle C.J."/>
            <person name="Probst A.J."/>
            <person name="Thomas B.C."/>
            <person name="Singh A."/>
            <person name="Wilkins M.J."/>
            <person name="Karaoz U."/>
            <person name="Brodie E.L."/>
            <person name="Williams K.H."/>
            <person name="Hubbard S.S."/>
            <person name="Banfield J.F."/>
        </authorList>
    </citation>
    <scope>NUCLEOTIDE SEQUENCE [LARGE SCALE GENOMIC DNA]</scope>
</reference>
<dbReference type="Pfam" id="PF09285">
    <property type="entry name" value="Elong-fact-P_C"/>
    <property type="match status" value="1"/>
</dbReference>
<keyword evidence="4" id="KW-0963">Cytoplasm</keyword>
<dbReference type="Proteomes" id="UP000178486">
    <property type="component" value="Unassembled WGS sequence"/>
</dbReference>
<evidence type="ECO:0000256" key="6">
    <source>
        <dbReference type="ARBA" id="ARBA00022917"/>
    </source>
</evidence>
<dbReference type="InterPro" id="IPR001059">
    <property type="entry name" value="Transl_elong_P/YeiP_cen"/>
</dbReference>
<dbReference type="AlphaFoldDB" id="A0A1F7JGC1"/>
<evidence type="ECO:0000313" key="9">
    <source>
        <dbReference type="EMBL" id="OGK54663.1"/>
    </source>
</evidence>
<evidence type="ECO:0000259" key="7">
    <source>
        <dbReference type="SMART" id="SM00841"/>
    </source>
</evidence>
<evidence type="ECO:0000256" key="3">
    <source>
        <dbReference type="ARBA" id="ARBA00009479"/>
    </source>
</evidence>
<keyword evidence="6" id="KW-0648">Protein biosynthesis</keyword>
<comment type="subcellular location">
    <subcellularLocation>
        <location evidence="1">Cytoplasm</location>
    </subcellularLocation>
</comment>
<dbReference type="Gene3D" id="2.30.30.30">
    <property type="match status" value="1"/>
</dbReference>
<dbReference type="Pfam" id="PF08207">
    <property type="entry name" value="EFP_N"/>
    <property type="match status" value="1"/>
</dbReference>
<dbReference type="PIRSF" id="PIRSF005901">
    <property type="entry name" value="EF-P"/>
    <property type="match status" value="1"/>
</dbReference>
<dbReference type="Gene3D" id="2.40.50.140">
    <property type="entry name" value="Nucleic acid-binding proteins"/>
    <property type="match status" value="2"/>
</dbReference>
<dbReference type="InterPro" id="IPR012340">
    <property type="entry name" value="NA-bd_OB-fold"/>
</dbReference>
<feature type="domain" description="Translation elongation factor P/YeiP central" evidence="8">
    <location>
        <begin position="67"/>
        <end position="120"/>
    </location>
</feature>
<dbReference type="InterPro" id="IPR013185">
    <property type="entry name" value="Transl_elong_KOW-like"/>
</dbReference>
<dbReference type="InterPro" id="IPR008991">
    <property type="entry name" value="Translation_prot_SH3-like_sf"/>
</dbReference>
<comment type="caution">
    <text evidence="9">The sequence shown here is derived from an EMBL/GenBank/DDBJ whole genome shotgun (WGS) entry which is preliminary data.</text>
</comment>
<evidence type="ECO:0008006" key="11">
    <source>
        <dbReference type="Google" id="ProtNLM"/>
    </source>
</evidence>
<dbReference type="InterPro" id="IPR014722">
    <property type="entry name" value="Rib_uL2_dom2"/>
</dbReference>
<evidence type="ECO:0000313" key="10">
    <source>
        <dbReference type="Proteomes" id="UP000178486"/>
    </source>
</evidence>
<evidence type="ECO:0000256" key="2">
    <source>
        <dbReference type="ARBA" id="ARBA00004815"/>
    </source>
</evidence>
<dbReference type="GO" id="GO:0003746">
    <property type="term" value="F:translation elongation factor activity"/>
    <property type="evidence" value="ECO:0007669"/>
    <property type="project" value="UniProtKB-KW"/>
</dbReference>